<organism evidence="2">
    <name type="scientific">Ixodes ricinus</name>
    <name type="common">Common tick</name>
    <name type="synonym">Acarus ricinus</name>
    <dbReference type="NCBI Taxonomy" id="34613"/>
    <lineage>
        <taxon>Eukaryota</taxon>
        <taxon>Metazoa</taxon>
        <taxon>Ecdysozoa</taxon>
        <taxon>Arthropoda</taxon>
        <taxon>Chelicerata</taxon>
        <taxon>Arachnida</taxon>
        <taxon>Acari</taxon>
        <taxon>Parasitiformes</taxon>
        <taxon>Ixodida</taxon>
        <taxon>Ixodoidea</taxon>
        <taxon>Ixodidae</taxon>
        <taxon>Ixodinae</taxon>
        <taxon>Ixodes</taxon>
    </lineage>
</organism>
<name>A0A6B0USM3_IXORI</name>
<dbReference type="AlphaFoldDB" id="A0A6B0USM3"/>
<dbReference type="EMBL" id="GIFC01010660">
    <property type="protein sequence ID" value="MXU92743.1"/>
    <property type="molecule type" value="Transcribed_RNA"/>
</dbReference>
<proteinExistence type="predicted"/>
<feature type="signal peptide" evidence="1">
    <location>
        <begin position="1"/>
        <end position="17"/>
    </location>
</feature>
<protein>
    <submittedName>
        <fullName evidence="2">Putative secreted protein</fullName>
    </submittedName>
</protein>
<sequence>MFGCIFLSALGDPLVQALLGEVVGLDVGLHQLPVWQRPQLHQLLHLAHKLLVVQLHAGTPLWCAAPGLREPFNECPVRDADAVLPQDCRGLLGNRNQLGHLGESHEEHLQLPDEDVDVGAMLGRDLVEVPANLLHAA</sequence>
<accession>A0A6B0USM3</accession>
<feature type="chain" id="PRO_5025636573" evidence="1">
    <location>
        <begin position="18"/>
        <end position="137"/>
    </location>
</feature>
<evidence type="ECO:0000256" key="1">
    <source>
        <dbReference type="SAM" id="SignalP"/>
    </source>
</evidence>
<keyword evidence="1" id="KW-0732">Signal</keyword>
<reference evidence="2" key="1">
    <citation type="submission" date="2019-12" db="EMBL/GenBank/DDBJ databases">
        <title>An insight into the sialome of adult female Ixodes ricinus ticks feeding for 6 days.</title>
        <authorList>
            <person name="Perner J."/>
            <person name="Ribeiro J.M.C."/>
        </authorList>
    </citation>
    <scope>NUCLEOTIDE SEQUENCE</scope>
    <source>
        <strain evidence="2">Semi-engorged</strain>
        <tissue evidence="2">Salivary glands</tissue>
    </source>
</reference>
<evidence type="ECO:0000313" key="2">
    <source>
        <dbReference type="EMBL" id="MXU92743.1"/>
    </source>
</evidence>